<keyword evidence="3" id="KW-1185">Reference proteome</keyword>
<comment type="caution">
    <text evidence="2">The sequence shown here is derived from an EMBL/GenBank/DDBJ whole genome shotgun (WGS) entry which is preliminary data.</text>
</comment>
<dbReference type="AlphaFoldDB" id="A0AAV3P6T3"/>
<dbReference type="PANTHER" id="PTHR35317">
    <property type="entry name" value="OS04G0629600 PROTEIN"/>
    <property type="match status" value="1"/>
</dbReference>
<sequence length="369" mass="42511">MHDDKLTKVPHFDGHYNHWSELMENLLKAKGLWGIVEIGYVAPLEGTLLSDNQQALLDNAKIQDHQVKHYLFQALDRHVFEQILDRSTSKVVWESLKKKYGGNDKVEKALKNKLMRDFELLEMKKNETVDDYFGRVTIVCNKLRSNGEEMKESKIIAKILRTLSDKFTYIVVSIEESQDIEELTFDALQGTLDLHEKKFNRGNKEENDQVLQVEDMYAARSSRGRGNYKARGRGRGRWEKEAHYASIDEEDDLLLMAEIEEESNKQGVWYINSGCSNHMCRDEKLFVTMDKTINHTVKLGNNSRMEVVGKGNVKIKVGGENYTISNVYCVPELKSNLFSVGQFQVKGLSVVFKYGICCIYHQLKGEIIR</sequence>
<dbReference type="Pfam" id="PF22936">
    <property type="entry name" value="Pol_BBD"/>
    <property type="match status" value="1"/>
</dbReference>
<dbReference type="PANTHER" id="PTHR35317:SF27">
    <property type="entry name" value="RETROVIRUS-RELATED POL POLYPROTEIN FROM TRANSPOSON TNT 1-94"/>
    <property type="match status" value="1"/>
</dbReference>
<dbReference type="EMBL" id="BAABME010001003">
    <property type="protein sequence ID" value="GAA0146908.1"/>
    <property type="molecule type" value="Genomic_DNA"/>
</dbReference>
<evidence type="ECO:0000259" key="1">
    <source>
        <dbReference type="Pfam" id="PF22936"/>
    </source>
</evidence>
<gene>
    <name evidence="2" type="ORF">LIER_06742</name>
</gene>
<accession>A0AAV3P6T3</accession>
<evidence type="ECO:0000313" key="2">
    <source>
        <dbReference type="EMBL" id="GAA0146908.1"/>
    </source>
</evidence>
<protein>
    <recommendedName>
        <fullName evidence="1">Retrovirus-related Pol polyprotein from transposon TNT 1-94-like beta-barrel domain-containing protein</fullName>
    </recommendedName>
</protein>
<dbReference type="InterPro" id="IPR054722">
    <property type="entry name" value="PolX-like_BBD"/>
</dbReference>
<organism evidence="2 3">
    <name type="scientific">Lithospermum erythrorhizon</name>
    <name type="common">Purple gromwell</name>
    <name type="synonym">Lithospermum officinale var. erythrorhizon</name>
    <dbReference type="NCBI Taxonomy" id="34254"/>
    <lineage>
        <taxon>Eukaryota</taxon>
        <taxon>Viridiplantae</taxon>
        <taxon>Streptophyta</taxon>
        <taxon>Embryophyta</taxon>
        <taxon>Tracheophyta</taxon>
        <taxon>Spermatophyta</taxon>
        <taxon>Magnoliopsida</taxon>
        <taxon>eudicotyledons</taxon>
        <taxon>Gunneridae</taxon>
        <taxon>Pentapetalae</taxon>
        <taxon>asterids</taxon>
        <taxon>lamiids</taxon>
        <taxon>Boraginales</taxon>
        <taxon>Boraginaceae</taxon>
        <taxon>Boraginoideae</taxon>
        <taxon>Lithospermeae</taxon>
        <taxon>Lithospermum</taxon>
    </lineage>
</organism>
<evidence type="ECO:0000313" key="3">
    <source>
        <dbReference type="Proteomes" id="UP001454036"/>
    </source>
</evidence>
<proteinExistence type="predicted"/>
<reference evidence="2 3" key="1">
    <citation type="submission" date="2024-01" db="EMBL/GenBank/DDBJ databases">
        <title>The complete chloroplast genome sequence of Lithospermum erythrorhizon: insights into the phylogenetic relationship among Boraginaceae species and the maternal lineages of purple gromwells.</title>
        <authorList>
            <person name="Okada T."/>
            <person name="Watanabe K."/>
        </authorList>
    </citation>
    <scope>NUCLEOTIDE SEQUENCE [LARGE SCALE GENOMIC DNA]</scope>
</reference>
<dbReference type="Proteomes" id="UP001454036">
    <property type="component" value="Unassembled WGS sequence"/>
</dbReference>
<feature type="domain" description="Retrovirus-related Pol polyprotein from transposon TNT 1-94-like beta-barrel" evidence="1">
    <location>
        <begin position="269"/>
        <end position="347"/>
    </location>
</feature>
<name>A0AAV3P6T3_LITER</name>
<dbReference type="Pfam" id="PF14223">
    <property type="entry name" value="Retrotran_gag_2"/>
    <property type="match status" value="1"/>
</dbReference>